<evidence type="ECO:0000313" key="9">
    <source>
        <dbReference type="Proteomes" id="UP001215280"/>
    </source>
</evidence>
<evidence type="ECO:0000256" key="5">
    <source>
        <dbReference type="SAM" id="Coils"/>
    </source>
</evidence>
<dbReference type="AlphaFoldDB" id="A0AAD7I483"/>
<gene>
    <name evidence="4" type="primary">NIP1</name>
    <name evidence="8" type="ORF">DFH07DRAFT_754678</name>
</gene>
<feature type="region of interest" description="Disordered" evidence="6">
    <location>
        <begin position="224"/>
        <end position="247"/>
    </location>
</feature>
<dbReference type="InterPro" id="IPR008905">
    <property type="entry name" value="EIF3C_N_dom"/>
</dbReference>
<dbReference type="Proteomes" id="UP001215280">
    <property type="component" value="Unassembled WGS sequence"/>
</dbReference>
<dbReference type="GO" id="GO:0016282">
    <property type="term" value="C:eukaryotic 43S preinitiation complex"/>
    <property type="evidence" value="ECO:0007669"/>
    <property type="project" value="UniProtKB-UniRule"/>
</dbReference>
<name>A0AAD7I483_9AGAR</name>
<dbReference type="PANTHER" id="PTHR13937:SF0">
    <property type="entry name" value="EUKARYOTIC TRANSLATION INITIATION FACTOR 3 SUBUNIT C-RELATED"/>
    <property type="match status" value="1"/>
</dbReference>
<dbReference type="SMART" id="SM00088">
    <property type="entry name" value="PINT"/>
    <property type="match status" value="1"/>
</dbReference>
<dbReference type="PANTHER" id="PTHR13937">
    <property type="entry name" value="EUKARYOTIC TRANSLATION INITATION FACTOR 3, SUBUNIT 8 EIF3S8 -RELATED"/>
    <property type="match status" value="1"/>
</dbReference>
<dbReference type="FunFam" id="1.10.10.10:FF:000300">
    <property type="entry name" value="Eukaryotic translation initiation factor 3 subunit C"/>
    <property type="match status" value="1"/>
</dbReference>
<accession>A0AAD7I483</accession>
<comment type="subcellular location">
    <subcellularLocation>
        <location evidence="4">Cytoplasm</location>
    </subcellularLocation>
</comment>
<dbReference type="GO" id="GO:0031369">
    <property type="term" value="F:translation initiation factor binding"/>
    <property type="evidence" value="ECO:0007669"/>
    <property type="project" value="InterPro"/>
</dbReference>
<evidence type="ECO:0000313" key="8">
    <source>
        <dbReference type="EMBL" id="KAJ7733772.1"/>
    </source>
</evidence>
<dbReference type="InterPro" id="IPR058999">
    <property type="entry name" value="EIF3CL_C"/>
</dbReference>
<dbReference type="Pfam" id="PF01399">
    <property type="entry name" value="PCI"/>
    <property type="match status" value="1"/>
</dbReference>
<dbReference type="GO" id="GO:0033290">
    <property type="term" value="C:eukaryotic 48S preinitiation complex"/>
    <property type="evidence" value="ECO:0007669"/>
    <property type="project" value="UniProtKB-UniRule"/>
</dbReference>
<evidence type="ECO:0000256" key="1">
    <source>
        <dbReference type="ARBA" id="ARBA00022490"/>
    </source>
</evidence>
<keyword evidence="1 4" id="KW-0963">Cytoplasm</keyword>
<comment type="subunit">
    <text evidence="4">Component of the eukaryotic translation initiation factor 3 (eIF-3) complex.</text>
</comment>
<dbReference type="EMBL" id="JARJLG010000166">
    <property type="protein sequence ID" value="KAJ7733772.1"/>
    <property type="molecule type" value="Genomic_DNA"/>
</dbReference>
<keyword evidence="5" id="KW-0175">Coiled coil</keyword>
<keyword evidence="9" id="KW-1185">Reference proteome</keyword>
<dbReference type="PROSITE" id="PS50250">
    <property type="entry name" value="PCI"/>
    <property type="match status" value="1"/>
</dbReference>
<feature type="region of interest" description="Disordered" evidence="6">
    <location>
        <begin position="803"/>
        <end position="863"/>
    </location>
</feature>
<feature type="region of interest" description="Disordered" evidence="6">
    <location>
        <begin position="1"/>
        <end position="85"/>
    </location>
</feature>
<reference evidence="8" key="1">
    <citation type="submission" date="2023-03" db="EMBL/GenBank/DDBJ databases">
        <title>Massive genome expansion in bonnet fungi (Mycena s.s.) driven by repeated elements and novel gene families across ecological guilds.</title>
        <authorList>
            <consortium name="Lawrence Berkeley National Laboratory"/>
            <person name="Harder C.B."/>
            <person name="Miyauchi S."/>
            <person name="Viragh M."/>
            <person name="Kuo A."/>
            <person name="Thoen E."/>
            <person name="Andreopoulos B."/>
            <person name="Lu D."/>
            <person name="Skrede I."/>
            <person name="Drula E."/>
            <person name="Henrissat B."/>
            <person name="Morin E."/>
            <person name="Kohler A."/>
            <person name="Barry K."/>
            <person name="LaButti K."/>
            <person name="Morin E."/>
            <person name="Salamov A."/>
            <person name="Lipzen A."/>
            <person name="Mereny Z."/>
            <person name="Hegedus B."/>
            <person name="Baldrian P."/>
            <person name="Stursova M."/>
            <person name="Weitz H."/>
            <person name="Taylor A."/>
            <person name="Grigoriev I.V."/>
            <person name="Nagy L.G."/>
            <person name="Martin F."/>
            <person name="Kauserud H."/>
        </authorList>
    </citation>
    <scope>NUCLEOTIDE SEQUENCE</scope>
    <source>
        <strain evidence="8">CBHHK188m</strain>
    </source>
</reference>
<feature type="compositionally biased region" description="Basic and acidic residues" evidence="6">
    <location>
        <begin position="812"/>
        <end position="837"/>
    </location>
</feature>
<dbReference type="GO" id="GO:0003723">
    <property type="term" value="F:RNA binding"/>
    <property type="evidence" value="ECO:0007669"/>
    <property type="project" value="InterPro"/>
</dbReference>
<comment type="caution">
    <text evidence="8">The sequence shown here is derived from an EMBL/GenBank/DDBJ whole genome shotgun (WGS) entry which is preliminary data.</text>
</comment>
<feature type="compositionally biased region" description="Acidic residues" evidence="6">
    <location>
        <begin position="63"/>
        <end position="82"/>
    </location>
</feature>
<protein>
    <recommendedName>
        <fullName evidence="4">Eukaryotic translation initiation factor 3 subunit C</fullName>
        <shortName evidence="4">eIF3c</shortName>
    </recommendedName>
    <alternativeName>
        <fullName evidence="4">Eukaryotic translation initiation factor 3 93 kDa subunit homolog</fullName>
        <shortName evidence="4">eIF3 p93</shortName>
    </alternativeName>
    <alternativeName>
        <fullName evidence="4">Translation initiation factor eIF3, p93 subunit homolog</fullName>
    </alternativeName>
</protein>
<evidence type="ECO:0000256" key="3">
    <source>
        <dbReference type="ARBA" id="ARBA00022917"/>
    </source>
</evidence>
<comment type="similarity">
    <text evidence="4">Belongs to the eIF-3 subunit C family.</text>
</comment>
<dbReference type="InterPro" id="IPR000717">
    <property type="entry name" value="PCI_dom"/>
</dbReference>
<dbReference type="HAMAP" id="MF_03002">
    <property type="entry name" value="eIF3c"/>
    <property type="match status" value="1"/>
</dbReference>
<dbReference type="Pfam" id="PF26569">
    <property type="entry name" value="EIF3CL_C"/>
    <property type="match status" value="1"/>
</dbReference>
<proteinExistence type="inferred from homology"/>
<dbReference type="GO" id="GO:0003743">
    <property type="term" value="F:translation initiation factor activity"/>
    <property type="evidence" value="ECO:0007669"/>
    <property type="project" value="UniProtKB-UniRule"/>
</dbReference>
<dbReference type="InterPro" id="IPR036390">
    <property type="entry name" value="WH_DNA-bd_sf"/>
</dbReference>
<evidence type="ECO:0000256" key="2">
    <source>
        <dbReference type="ARBA" id="ARBA00022540"/>
    </source>
</evidence>
<evidence type="ECO:0000256" key="6">
    <source>
        <dbReference type="SAM" id="MobiDB-lite"/>
    </source>
</evidence>
<dbReference type="InterPro" id="IPR027516">
    <property type="entry name" value="EIF3C"/>
</dbReference>
<evidence type="ECO:0000256" key="4">
    <source>
        <dbReference type="HAMAP-Rule" id="MF_03002"/>
    </source>
</evidence>
<evidence type="ECO:0000259" key="7">
    <source>
        <dbReference type="PROSITE" id="PS50250"/>
    </source>
</evidence>
<dbReference type="Pfam" id="PF05470">
    <property type="entry name" value="eIF-3c_N"/>
    <property type="match status" value="2"/>
</dbReference>
<feature type="compositionally biased region" description="Low complexity" evidence="6">
    <location>
        <begin position="224"/>
        <end position="234"/>
    </location>
</feature>
<dbReference type="GO" id="GO:0001732">
    <property type="term" value="P:formation of cytoplasmic translation initiation complex"/>
    <property type="evidence" value="ECO:0007669"/>
    <property type="project" value="UniProtKB-UniRule"/>
</dbReference>
<dbReference type="SUPFAM" id="SSF46785">
    <property type="entry name" value="Winged helix' DNA-binding domain"/>
    <property type="match status" value="1"/>
</dbReference>
<feature type="coiled-coil region" evidence="5">
    <location>
        <begin position="149"/>
        <end position="202"/>
    </location>
</feature>
<comment type="function">
    <text evidence="4">Component of the eukaryotic translation initiation factor 3 (eIF-3) complex, which is involved in protein synthesis of a specialized repertoire of mRNAs and, together with other initiation factors, stimulates binding of mRNA and methionyl-tRNAi to the 40S ribosome. The eIF-3 complex specifically targets and initiates translation of a subset of mRNAs involved in cell proliferation.</text>
</comment>
<feature type="compositionally biased region" description="Acidic residues" evidence="6">
    <location>
        <begin position="12"/>
        <end position="23"/>
    </location>
</feature>
<organism evidence="8 9">
    <name type="scientific">Mycena maculata</name>
    <dbReference type="NCBI Taxonomy" id="230809"/>
    <lineage>
        <taxon>Eukaryota</taxon>
        <taxon>Fungi</taxon>
        <taxon>Dikarya</taxon>
        <taxon>Basidiomycota</taxon>
        <taxon>Agaricomycotina</taxon>
        <taxon>Agaricomycetes</taxon>
        <taxon>Agaricomycetidae</taxon>
        <taxon>Agaricales</taxon>
        <taxon>Marasmiineae</taxon>
        <taxon>Mycenaceae</taxon>
        <taxon>Mycena</taxon>
    </lineage>
</organism>
<feature type="domain" description="PCI" evidence="7">
    <location>
        <begin position="602"/>
        <end position="775"/>
    </location>
</feature>
<keyword evidence="3 4" id="KW-0648">Protein biosynthesis</keyword>
<sequence>MSRFFRTQGDSDSSDSSDEEEELMSSGDEAAPSRPAAAAPQRKGMDSFLKKPGGGSDSSTSDDASDSDSSDDSDGAEDDGDQEPQQAVRIMSAAERRLVEMEATGKVMENALRINDWIAISNEFDKLVRMIQRQHNVSEPIPPFYIRTLISLENSVNNALAKEKEAKKKTNATNAKALTAMKQKIKKSVKEYETDVNKYNADPEAFEREYNALVVRDAPAVAGATPRATTAPGVEGESPDFTTVGPRGKAMQFSSEGILKNLQGVQEARGKKNTDRAEQIRILEKLLEVAVTSYQRIRVLLALVSSRFDYNSSVATHMPIELWLSAQREVDQLVAIVASNPAYSIQEIIEDYDELKERTPEDPDEKGGIVRIRGSIISFVDRLDDEFTKSLQNIDPHGTEYIDRLKDEKALYCTICRAQAFYENTNQDEPLGRVIMRRLEHIYSKPDAVVQALEAAVDASEIKPNMRLAGQGTTSGLIHALCVYLYKSGNSLLRTRAMLSHIYHHALHNDFHTARDMLLMSHLQESIHSADVATQILYNRTVVQLGLCAFRCGLIKESQATLLDIFTTQRVKELLAQGVHTQRFQVITPEQEKAEKQRQLPFHMHINTELLEAAFLVSSMLVEIPLLASIDSDELKRKAISKPFRRLLDFADRQVFTGPPESTRDHIMQASKALQDGEWEQCRDLIQSIKIWSLMPEAAAVKEMLAKRIQEQGLRTYLFTYAPHYSTLSLSLLSRTFSLPLRAVTSIVSKMIWNEELSASLDQSGGVVVFHRIELSRTQQLAQTIADKVGAMLEQNEKALDIKMGGTGGWGDRTDGNKGEKRGEQTQERRGRGERTRGTRGGARGRGARFAQGLGNEMGSRTG</sequence>
<keyword evidence="2 4" id="KW-0396">Initiation factor</keyword>
<feature type="compositionally biased region" description="Low complexity" evidence="6">
    <location>
        <begin position="24"/>
        <end position="40"/>
    </location>
</feature>
<dbReference type="GO" id="GO:0005852">
    <property type="term" value="C:eukaryotic translation initiation factor 3 complex"/>
    <property type="evidence" value="ECO:0007669"/>
    <property type="project" value="UniProtKB-UniRule"/>
</dbReference>